<evidence type="ECO:0000256" key="3">
    <source>
        <dbReference type="ARBA" id="ARBA00022676"/>
    </source>
</evidence>
<proteinExistence type="inferred from homology"/>
<keyword evidence="3 5" id="KW-0328">Glycosyltransferase</keyword>
<keyword evidence="5" id="KW-0472">Membrane</keyword>
<comment type="pathway">
    <text evidence="1">Protein modification; protein glycosylation.</text>
</comment>
<keyword evidence="8" id="KW-1185">Reference proteome</keyword>
<evidence type="ECO:0000313" key="8">
    <source>
        <dbReference type="Proteomes" id="UP001497522"/>
    </source>
</evidence>
<dbReference type="EC" id="2.4.1.-" evidence="5"/>
<keyword evidence="5" id="KW-1133">Transmembrane helix</keyword>
<evidence type="ECO:0000313" key="7">
    <source>
        <dbReference type="EMBL" id="CAK9862942.1"/>
    </source>
</evidence>
<sequence>MPELFCPCLLKGSASVRLFHSVWILGTVLFLLLVVSSRLLHVSTDNETHHEEAEKKALVKDPVLTHVASSGDQSGKKVDDGYKGVAATEEVTSSSSSSSRSNFEIWDARVGCKEYRKKHQGELGLGFSHNDTVNPSLQQPDAVECGKLRQQHVSILVKKWTWIPETLNNMYSCGCGLTCLWTNTEVLADHPDAHFFETHYPPLKRVRGEPLRAFLELEAIPRRSGSEDLFVSYHASSSVQVTYAGASFHVVRNYYVSPVKQTEALVYWSSSRCVDERQKIASSFLSLLPHHSFGKCLNNVGGQDKIFDMYPKCKDGIGAGNAWSQSLHCAMSHYKFALAIENTKTESYITEKLYYPLDVGTVPIYFGAPNVLEFVPPHSIIDGSKFQTLQELADYVRKVGADPVLYAEYHAWRRCGVMGHYGHTRAVSLDSLPCRLCAAVSQLGGKDAPASR</sequence>
<dbReference type="PANTHER" id="PTHR11929:SF194">
    <property type="entry name" value="ALPHA-(1,3)-FUCOSYLTRANSFERASE 10"/>
    <property type="match status" value="1"/>
</dbReference>
<protein>
    <recommendedName>
        <fullName evidence="5">Fucosyltransferase</fullName>
        <ecNumber evidence="5">2.4.1.-</ecNumber>
    </recommendedName>
</protein>
<dbReference type="InterPro" id="IPR001503">
    <property type="entry name" value="Glyco_trans_10"/>
</dbReference>
<dbReference type="SUPFAM" id="SSF53756">
    <property type="entry name" value="UDP-Glycosyltransferase/glycogen phosphorylase"/>
    <property type="match status" value="1"/>
</dbReference>
<evidence type="ECO:0000256" key="5">
    <source>
        <dbReference type="RuleBase" id="RU003832"/>
    </source>
</evidence>
<dbReference type="Gene3D" id="3.40.50.11660">
    <property type="entry name" value="Glycosyl transferase family 10, C-terminal domain"/>
    <property type="match status" value="1"/>
</dbReference>
<keyword evidence="5" id="KW-0812">Transmembrane</keyword>
<feature type="domain" description="Fucosyltransferase C-terminal" evidence="6">
    <location>
        <begin position="261"/>
        <end position="442"/>
    </location>
</feature>
<comment type="similarity">
    <text evidence="2 5">Belongs to the glycosyltransferase 10 family.</text>
</comment>
<dbReference type="InterPro" id="IPR055270">
    <property type="entry name" value="Glyco_tran_10_C"/>
</dbReference>
<dbReference type="InterPro" id="IPR038577">
    <property type="entry name" value="GT10-like_C_sf"/>
</dbReference>
<keyword evidence="5" id="KW-0333">Golgi apparatus</keyword>
<name>A0ABP1AK57_9BRYO</name>
<evidence type="ECO:0000256" key="1">
    <source>
        <dbReference type="ARBA" id="ARBA00004922"/>
    </source>
</evidence>
<evidence type="ECO:0000256" key="2">
    <source>
        <dbReference type="ARBA" id="ARBA00008919"/>
    </source>
</evidence>
<feature type="transmembrane region" description="Helical" evidence="5">
    <location>
        <begin position="20"/>
        <end position="40"/>
    </location>
</feature>
<dbReference type="Pfam" id="PF00852">
    <property type="entry name" value="Glyco_transf_10"/>
    <property type="match status" value="1"/>
</dbReference>
<accession>A0ABP1AK57</accession>
<gene>
    <name evidence="7" type="ORF">CSSPJE1EN2_LOCUS5937</name>
</gene>
<dbReference type="EMBL" id="OZ023714">
    <property type="protein sequence ID" value="CAK9862942.1"/>
    <property type="molecule type" value="Genomic_DNA"/>
</dbReference>
<comment type="subcellular location">
    <subcellularLocation>
        <location evidence="5">Golgi apparatus</location>
        <location evidence="5">Golgi stack membrane</location>
        <topology evidence="5">Single-pass type II membrane protein</topology>
    </subcellularLocation>
</comment>
<evidence type="ECO:0000256" key="4">
    <source>
        <dbReference type="ARBA" id="ARBA00022679"/>
    </source>
</evidence>
<keyword evidence="4 5" id="KW-0808">Transferase</keyword>
<dbReference type="Proteomes" id="UP001497522">
    <property type="component" value="Chromosome 13"/>
</dbReference>
<reference evidence="7" key="1">
    <citation type="submission" date="2024-03" db="EMBL/GenBank/DDBJ databases">
        <authorList>
            <consortium name="ELIXIR-Norway"/>
            <consortium name="Elixir Norway"/>
        </authorList>
    </citation>
    <scope>NUCLEOTIDE SEQUENCE</scope>
</reference>
<dbReference type="PANTHER" id="PTHR11929">
    <property type="entry name" value="ALPHA- 1,3 -FUCOSYLTRANSFERASE"/>
    <property type="match status" value="1"/>
</dbReference>
<organism evidence="7 8">
    <name type="scientific">Sphagnum jensenii</name>
    <dbReference type="NCBI Taxonomy" id="128206"/>
    <lineage>
        <taxon>Eukaryota</taxon>
        <taxon>Viridiplantae</taxon>
        <taxon>Streptophyta</taxon>
        <taxon>Embryophyta</taxon>
        <taxon>Bryophyta</taxon>
        <taxon>Sphagnophytina</taxon>
        <taxon>Sphagnopsida</taxon>
        <taxon>Sphagnales</taxon>
        <taxon>Sphagnaceae</taxon>
        <taxon>Sphagnum</taxon>
    </lineage>
</organism>
<evidence type="ECO:0000259" key="6">
    <source>
        <dbReference type="Pfam" id="PF00852"/>
    </source>
</evidence>